<proteinExistence type="predicted"/>
<dbReference type="InterPro" id="IPR011055">
    <property type="entry name" value="Dup_hybrid_motif"/>
</dbReference>
<dbReference type="AlphaFoldDB" id="A0A840QP54"/>
<dbReference type="RefSeq" id="WP_246421527.1">
    <property type="nucleotide sequence ID" value="NZ_JACHHB010000005.1"/>
</dbReference>
<keyword evidence="1" id="KW-0812">Transmembrane</keyword>
<name>A0A840QP54_9BACI</name>
<organism evidence="3 4">
    <name type="scientific">Texcoconibacillus texcoconensis</name>
    <dbReference type="NCBI Taxonomy" id="1095777"/>
    <lineage>
        <taxon>Bacteria</taxon>
        <taxon>Bacillati</taxon>
        <taxon>Bacillota</taxon>
        <taxon>Bacilli</taxon>
        <taxon>Bacillales</taxon>
        <taxon>Bacillaceae</taxon>
        <taxon>Texcoconibacillus</taxon>
    </lineage>
</organism>
<dbReference type="PANTHER" id="PTHR21666">
    <property type="entry name" value="PEPTIDASE-RELATED"/>
    <property type="match status" value="1"/>
</dbReference>
<feature type="transmembrane region" description="Helical" evidence="1">
    <location>
        <begin position="6"/>
        <end position="22"/>
    </location>
</feature>
<sequence length="301" mass="34010">MLVLQVIFIQMILPIAFLYDLWRGKYENRLDWMIKVAFSALFVAWLFQTGRWDWLGIYISYVWPLLFFVAGFVSWKKTSDLPFLTPLKTSDKISKGIYVVLLVVFGWYNLSALSGYSTENETLDLTFPLQDGSYYVAHGGSSTQLNYHHAYEPQQYALDIMKVNSYGARANGLLPENLDDYLIYDDQLYSPCDGEVVETKDGIADMPPSKANPQQPEGNYVTVQCEETEAVVYIAHMREGSTLVDEGEMIEEGDPIGAVGNSGNTSEPHLHIHAERDGVGVPLTFDGRFLTRNDIVRVPVH</sequence>
<keyword evidence="4" id="KW-1185">Reference proteome</keyword>
<keyword evidence="1" id="KW-1133">Transmembrane helix</keyword>
<dbReference type="CDD" id="cd12797">
    <property type="entry name" value="M23_peptidase"/>
    <property type="match status" value="1"/>
</dbReference>
<dbReference type="Pfam" id="PF01551">
    <property type="entry name" value="Peptidase_M23"/>
    <property type="match status" value="1"/>
</dbReference>
<dbReference type="Gene3D" id="2.70.70.10">
    <property type="entry name" value="Glucose Permease (Domain IIA)"/>
    <property type="match status" value="1"/>
</dbReference>
<feature type="domain" description="M23ase beta-sheet core" evidence="2">
    <location>
        <begin position="188"/>
        <end position="278"/>
    </location>
</feature>
<comment type="caution">
    <text evidence="3">The sequence shown here is derived from an EMBL/GenBank/DDBJ whole genome shotgun (WGS) entry which is preliminary data.</text>
</comment>
<dbReference type="EMBL" id="JACHHB010000005">
    <property type="protein sequence ID" value="MBB5173155.1"/>
    <property type="molecule type" value="Genomic_DNA"/>
</dbReference>
<protein>
    <recommendedName>
        <fullName evidence="2">M23ase beta-sheet core domain-containing protein</fullName>
    </recommendedName>
</protein>
<dbReference type="Proteomes" id="UP000551878">
    <property type="component" value="Unassembled WGS sequence"/>
</dbReference>
<keyword evidence="1" id="KW-0472">Membrane</keyword>
<dbReference type="InterPro" id="IPR050570">
    <property type="entry name" value="Cell_wall_metabolism_enzyme"/>
</dbReference>
<evidence type="ECO:0000256" key="1">
    <source>
        <dbReference type="SAM" id="Phobius"/>
    </source>
</evidence>
<dbReference type="SUPFAM" id="SSF51261">
    <property type="entry name" value="Duplicated hybrid motif"/>
    <property type="match status" value="1"/>
</dbReference>
<feature type="transmembrane region" description="Helical" evidence="1">
    <location>
        <begin position="96"/>
        <end position="116"/>
    </location>
</feature>
<accession>A0A840QP54</accession>
<dbReference type="GO" id="GO:0004222">
    <property type="term" value="F:metalloendopeptidase activity"/>
    <property type="evidence" value="ECO:0007669"/>
    <property type="project" value="TreeGrafter"/>
</dbReference>
<gene>
    <name evidence="3" type="ORF">HNQ41_001324</name>
</gene>
<dbReference type="PANTHER" id="PTHR21666:SF270">
    <property type="entry name" value="MUREIN HYDROLASE ACTIVATOR ENVC"/>
    <property type="match status" value="1"/>
</dbReference>
<reference evidence="3 4" key="1">
    <citation type="submission" date="2020-08" db="EMBL/GenBank/DDBJ databases">
        <title>Genomic Encyclopedia of Type Strains, Phase IV (KMG-IV): sequencing the most valuable type-strain genomes for metagenomic binning, comparative biology and taxonomic classification.</title>
        <authorList>
            <person name="Goeker M."/>
        </authorList>
    </citation>
    <scope>NUCLEOTIDE SEQUENCE [LARGE SCALE GENOMIC DNA]</scope>
    <source>
        <strain evidence="3 4">DSM 24696</strain>
    </source>
</reference>
<evidence type="ECO:0000313" key="4">
    <source>
        <dbReference type="Proteomes" id="UP000551878"/>
    </source>
</evidence>
<evidence type="ECO:0000313" key="3">
    <source>
        <dbReference type="EMBL" id="MBB5173155.1"/>
    </source>
</evidence>
<dbReference type="InterPro" id="IPR016047">
    <property type="entry name" value="M23ase_b-sheet_dom"/>
</dbReference>
<feature type="transmembrane region" description="Helical" evidence="1">
    <location>
        <begin position="54"/>
        <end position="75"/>
    </location>
</feature>
<evidence type="ECO:0000259" key="2">
    <source>
        <dbReference type="Pfam" id="PF01551"/>
    </source>
</evidence>